<evidence type="ECO:0000313" key="2">
    <source>
        <dbReference type="Proteomes" id="UP000663525"/>
    </source>
</evidence>
<gene>
    <name evidence="1" type="ORF">HSR121_0062</name>
</gene>
<reference evidence="1" key="1">
    <citation type="submission" date="2020-11" db="EMBL/GenBank/DDBJ databases">
        <title>Carbohydrate-dependent, anaerobic sulfur respiration: A novel catabolism in halophilic archaea.</title>
        <authorList>
            <person name="Sorokin D.Y."/>
            <person name="Messina E."/>
            <person name="Smedile F."/>
            <person name="La Cono V."/>
            <person name="Hallsworth J.E."/>
            <person name="Yakimov M.M."/>
        </authorList>
    </citation>
    <scope>NUCLEOTIDE SEQUENCE</scope>
    <source>
        <strain evidence="1">HSR12-1</strain>
    </source>
</reference>
<proteinExistence type="predicted"/>
<dbReference type="SUPFAM" id="SSF101898">
    <property type="entry name" value="NHL repeat"/>
    <property type="match status" value="1"/>
</dbReference>
<protein>
    <submittedName>
        <fullName evidence="1">Uncharacterized protein</fullName>
    </submittedName>
</protein>
<name>A0A897MZA6_9EURY</name>
<evidence type="ECO:0000313" key="1">
    <source>
        <dbReference type="EMBL" id="QSG04423.1"/>
    </source>
</evidence>
<dbReference type="GeneID" id="68853723"/>
<dbReference type="EMBL" id="CP064787">
    <property type="protein sequence ID" value="QSG04423.1"/>
    <property type="molecule type" value="Genomic_DNA"/>
</dbReference>
<accession>A0A897MZA6</accession>
<sequence>MVVDSNVRTLSVGDNTFGDIAADEDGVLYFSVNGAFFKIGLDDASNDEIIVQSSDRDAYAVLSQLAFDDTDTLWAHDAGDGEWRTVDLTDGSLSDAVATTKTYTDLATCGTYELDCPE</sequence>
<dbReference type="AlphaFoldDB" id="A0A897MZA6"/>
<organism evidence="1 2">
    <name type="scientific">Halapricum desulfuricans</name>
    <dbReference type="NCBI Taxonomy" id="2841257"/>
    <lineage>
        <taxon>Archaea</taxon>
        <taxon>Methanobacteriati</taxon>
        <taxon>Methanobacteriota</taxon>
        <taxon>Stenosarchaea group</taxon>
        <taxon>Halobacteria</taxon>
        <taxon>Halobacteriales</taxon>
        <taxon>Haloarculaceae</taxon>
        <taxon>Halapricum</taxon>
    </lineage>
</organism>
<dbReference type="Proteomes" id="UP000663525">
    <property type="component" value="Chromosome"/>
</dbReference>
<dbReference type="RefSeq" id="WP_229113895.1">
    <property type="nucleotide sequence ID" value="NZ_CP064787.1"/>
</dbReference>